<dbReference type="NCBIfam" id="TIGR04057">
    <property type="entry name" value="SusC_RagA_signa"/>
    <property type="match status" value="1"/>
</dbReference>
<keyword evidence="4 8" id="KW-0812">Transmembrane</keyword>
<evidence type="ECO:0000256" key="6">
    <source>
        <dbReference type="ARBA" id="ARBA00023136"/>
    </source>
</evidence>
<evidence type="ECO:0000256" key="7">
    <source>
        <dbReference type="ARBA" id="ARBA00023237"/>
    </source>
</evidence>
<feature type="domain" description="TonB-dependent receptor plug" evidence="12">
    <location>
        <begin position="121"/>
        <end position="244"/>
    </location>
</feature>
<proteinExistence type="inferred from homology"/>
<dbReference type="Gene3D" id="2.60.40.1120">
    <property type="entry name" value="Carboxypeptidase-like, regulatory domain"/>
    <property type="match status" value="1"/>
</dbReference>
<dbReference type="RefSeq" id="WP_073131995.1">
    <property type="nucleotide sequence ID" value="NZ_FQWQ01000001.1"/>
</dbReference>
<keyword evidence="3 8" id="KW-1134">Transmembrane beta strand</keyword>
<dbReference type="EMBL" id="FQWQ01000001">
    <property type="protein sequence ID" value="SHG65005.1"/>
    <property type="molecule type" value="Genomic_DNA"/>
</dbReference>
<evidence type="ECO:0000313" key="13">
    <source>
        <dbReference type="EMBL" id="SHG65005.1"/>
    </source>
</evidence>
<dbReference type="Gene3D" id="2.40.170.20">
    <property type="entry name" value="TonB-dependent receptor, beta-barrel domain"/>
    <property type="match status" value="1"/>
</dbReference>
<gene>
    <name evidence="13" type="ORF">SAMN04488109_1240</name>
</gene>
<protein>
    <submittedName>
        <fullName evidence="13">TonB-linked outer membrane protein, SusC/RagA family</fullName>
    </submittedName>
</protein>
<dbReference type="InterPro" id="IPR036942">
    <property type="entry name" value="Beta-barrel_TonB_sf"/>
</dbReference>
<dbReference type="Proteomes" id="UP000184212">
    <property type="component" value="Unassembled WGS sequence"/>
</dbReference>
<dbReference type="InterPro" id="IPR037066">
    <property type="entry name" value="Plug_dom_sf"/>
</dbReference>
<evidence type="ECO:0000259" key="12">
    <source>
        <dbReference type="Pfam" id="PF07715"/>
    </source>
</evidence>
<dbReference type="InterPro" id="IPR000531">
    <property type="entry name" value="Beta-barrel_TonB"/>
</dbReference>
<reference evidence="13 14" key="1">
    <citation type="submission" date="2016-11" db="EMBL/GenBank/DDBJ databases">
        <authorList>
            <person name="Jaros S."/>
            <person name="Januszkiewicz K."/>
            <person name="Wedrychowicz H."/>
        </authorList>
    </citation>
    <scope>NUCLEOTIDE SEQUENCE [LARGE SCALE GENOMIC DNA]</scope>
    <source>
        <strain evidence="13 14">DSM 24574</strain>
    </source>
</reference>
<keyword evidence="6 8" id="KW-0472">Membrane</keyword>
<dbReference type="NCBIfam" id="TIGR04056">
    <property type="entry name" value="OMP_RagA_SusC"/>
    <property type="match status" value="1"/>
</dbReference>
<keyword evidence="14" id="KW-1185">Reference proteome</keyword>
<comment type="similarity">
    <text evidence="8 9">Belongs to the TonB-dependent receptor family.</text>
</comment>
<dbReference type="InterPro" id="IPR023997">
    <property type="entry name" value="TonB-dep_OMP_SusC/RagA_CS"/>
</dbReference>
<organism evidence="13 14">
    <name type="scientific">Chryseolinea serpens</name>
    <dbReference type="NCBI Taxonomy" id="947013"/>
    <lineage>
        <taxon>Bacteria</taxon>
        <taxon>Pseudomonadati</taxon>
        <taxon>Bacteroidota</taxon>
        <taxon>Cytophagia</taxon>
        <taxon>Cytophagales</taxon>
        <taxon>Fulvivirgaceae</taxon>
        <taxon>Chryseolinea</taxon>
    </lineage>
</organism>
<dbReference type="Gene3D" id="2.170.130.10">
    <property type="entry name" value="TonB-dependent receptor, plug domain"/>
    <property type="match status" value="1"/>
</dbReference>
<dbReference type="AlphaFoldDB" id="A0A1M5LJ20"/>
<evidence type="ECO:0000256" key="3">
    <source>
        <dbReference type="ARBA" id="ARBA00022452"/>
    </source>
</evidence>
<dbReference type="STRING" id="947013.SAMN04488109_1240"/>
<evidence type="ECO:0000256" key="1">
    <source>
        <dbReference type="ARBA" id="ARBA00004571"/>
    </source>
</evidence>
<evidence type="ECO:0000256" key="8">
    <source>
        <dbReference type="PROSITE-ProRule" id="PRU01360"/>
    </source>
</evidence>
<evidence type="ECO:0000256" key="4">
    <source>
        <dbReference type="ARBA" id="ARBA00022692"/>
    </source>
</evidence>
<dbReference type="OrthoDB" id="9768177at2"/>
<feature type="chain" id="PRO_5013359310" evidence="10">
    <location>
        <begin position="25"/>
        <end position="1077"/>
    </location>
</feature>
<evidence type="ECO:0000256" key="2">
    <source>
        <dbReference type="ARBA" id="ARBA00022448"/>
    </source>
</evidence>
<dbReference type="InterPro" id="IPR023996">
    <property type="entry name" value="TonB-dep_OMP_SusC/RagA"/>
</dbReference>
<keyword evidence="5 9" id="KW-0798">TonB box</keyword>
<dbReference type="GO" id="GO:0009279">
    <property type="term" value="C:cell outer membrane"/>
    <property type="evidence" value="ECO:0007669"/>
    <property type="project" value="UniProtKB-SubCell"/>
</dbReference>
<evidence type="ECO:0000256" key="10">
    <source>
        <dbReference type="SAM" id="SignalP"/>
    </source>
</evidence>
<dbReference type="Pfam" id="PF00593">
    <property type="entry name" value="TonB_dep_Rec_b-barrel"/>
    <property type="match status" value="1"/>
</dbReference>
<name>A0A1M5LJ20_9BACT</name>
<feature type="signal peptide" evidence="10">
    <location>
        <begin position="1"/>
        <end position="24"/>
    </location>
</feature>
<dbReference type="InterPro" id="IPR008969">
    <property type="entry name" value="CarboxyPept-like_regulatory"/>
</dbReference>
<dbReference type="InterPro" id="IPR012910">
    <property type="entry name" value="Plug_dom"/>
</dbReference>
<evidence type="ECO:0000256" key="9">
    <source>
        <dbReference type="RuleBase" id="RU003357"/>
    </source>
</evidence>
<evidence type="ECO:0000313" key="14">
    <source>
        <dbReference type="Proteomes" id="UP000184212"/>
    </source>
</evidence>
<feature type="domain" description="TonB-dependent receptor-like beta-barrel" evidence="11">
    <location>
        <begin position="455"/>
        <end position="912"/>
    </location>
</feature>
<keyword evidence="10" id="KW-0732">Signal</keyword>
<comment type="subcellular location">
    <subcellularLocation>
        <location evidence="1 8">Cell outer membrane</location>
        <topology evidence="1 8">Multi-pass membrane protein</topology>
    </subcellularLocation>
</comment>
<dbReference type="SUPFAM" id="SSF56935">
    <property type="entry name" value="Porins"/>
    <property type="match status" value="1"/>
</dbReference>
<dbReference type="Pfam" id="PF07715">
    <property type="entry name" value="Plug"/>
    <property type="match status" value="1"/>
</dbReference>
<dbReference type="PROSITE" id="PS52016">
    <property type="entry name" value="TONB_DEPENDENT_REC_3"/>
    <property type="match status" value="1"/>
</dbReference>
<dbReference type="Pfam" id="PF13715">
    <property type="entry name" value="CarbopepD_reg_2"/>
    <property type="match status" value="1"/>
</dbReference>
<dbReference type="FunFam" id="2.60.40.1120:FF:000003">
    <property type="entry name" value="Outer membrane protein Omp121"/>
    <property type="match status" value="1"/>
</dbReference>
<keyword evidence="2 8" id="KW-0813">Transport</keyword>
<evidence type="ECO:0000259" key="11">
    <source>
        <dbReference type="Pfam" id="PF00593"/>
    </source>
</evidence>
<evidence type="ECO:0000256" key="5">
    <source>
        <dbReference type="ARBA" id="ARBA00023077"/>
    </source>
</evidence>
<dbReference type="SUPFAM" id="SSF49464">
    <property type="entry name" value="Carboxypeptidase regulatory domain-like"/>
    <property type="match status" value="1"/>
</dbReference>
<keyword evidence="7 8" id="KW-0998">Cell outer membrane</keyword>
<dbReference type="InterPro" id="IPR039426">
    <property type="entry name" value="TonB-dep_rcpt-like"/>
</dbReference>
<accession>A0A1M5LJ20</accession>
<sequence>MKKLYRSMGLPIAMLLLFTSMALAQNRTVTGTITDENGSGMPGVNVIVKGTSAGTTTDSDGKYAIAVPEGNATLVVSFIGYATQEVEVGARTAIDVKLESDVKQLSEVVVTALGIERNTKALQSSVTQVSGDNFTQARENSMVNGLAGRVAGVNVTKIATGPAGSSRVVIRGAKSIGTNTNNQPLYVIDGIPMDNTNYGQAGVWGGGDQGDGTSSISPDDIQSMTILKGASAGALYGARAAQGVILITTKKGSARKGVGIEFNSNFVFEKIYNLTDWQHSYGSGAYTGVGSLANRVSTKASNPEDVQTAFDNGWYDQAWGPKLDGSTVYHFDGKAHPYSYQGDQWDKFYRTGTSFTNSLAFSGGSETQNFRFSMSNLNSKSVIPNSGFDRVNLSLASNSKFGKKLTLTTKIMYSNEKAKNRPNVSDSPGNGIQSVYYINNDYNIDEYKGDPNKPGAVYADGPVPLDGKSNGQELQGSSNLWGQNPYWAAYQFKNTDMRDRIIASGQLRYDITDFLYAQVKGGMDWSTKRGSQLTPEGTGYQLGGALTEYEARQREINLEYIVGFNKTYGKIGVNVFGGGNKMTREYEKTDAVGNGFNTPFLAAINNAASKTFNYDYRKSGINSLFGSAEISWNNVLYVTGTIRNDWFSVLTPRINSISYPSIGASFVFSDAFTGLPTWLSFGKVRASWGQVGSAFSVDPYSTITQYTTGLTHLSRPLGYYSSATTTNNGNLNNPDLVPYTSTETEFGLDVRFFENRLGMDLTYYSQKTTDDILNAPISRASGFGTTSVNLGQLTNKGVELLLTGQPLRGNLTWDVSLNFAKNNSKIVSLIPGTTVFNIEEPRTRTVYVSQIVGQPFGTLTGLKQRTTADGQLIYDKDGAPLTDNTYQILGSGVPNFTGGLNNSFTYKQFNLTFLIDFKSGGKIYSGTNVRMTEAGFHKQTLAGRDGEAPLHVKGVQELVDDAGNVTQEPIDRNLAPGEAQNYWSQLGERAQDHFVYDASFIKLRQVTFGYSIPKVMLQKTPFQTVSLSFVARNLAILYKNAENIDPESSYTSNNAQGLDYFGVPPTRTYGFNLRVTF</sequence>